<keyword evidence="2" id="KW-1185">Reference proteome</keyword>
<sequence>MRRQLRRTDYTVGWVCALPVELAAARLMLDEKHEDLERDPGDNDENLYVLGSIEGHNVAIGCLPAGQTGNNSAAVVATQMLATFKKIRFGLMVGIGGGVPSAKADVRLGDVVVSQPDNTYGGVVQYDMGKTTRDGFVRKGSLDSPPQALLNALSRIQMNEWLVESGLSKHVLKLERSKFQRSRAGPDVLYDAAYDHENPSSQTCDMCSVDRIQARKPRNDEEEVVVHYGTIASGNQVIKNAAERDKASAQLGGVLCFEMEAAGLMNTFPCLVVRGISDYADSHKNDRWQAYAAGVAAAYAKEVLSVIKPTEVAGTRIADNDTGQSSDTPLLRTVQAPRPQRQDHDTRNSKDLSCADIVTVNHVAGPKIPRDPSQKAANEEIHQPSSPETRPEKHELSDEQRNAIKASLHFKQRDARLLTLKQAQAKTCRWLLKNPKYSDWMHVDKINEHRGFFWIKGKPGSGKSIMMKFLFSQAKKSMRGSLVLSFFFNARGEDLEKTTSGLYRALLLQLLEKAPKAWEIFEDDDLGTSTLDLIEESGWQDEVLRQLFVQSLQKLGDQRVVCFVDALDECPEDDIRDMVSFFEEIGEIESAAEFRVCFSSRHYPEISIRTGLQLVLEAEAEHTNDITVYIDANLKIKETAQFEDVRAEILRKASGIFLWVHLVIPMLNKEYDSGRIKALKKRLAQIPAGLHNLFADMLTRDRLRLEYLCVCVQVILHAARPLKPNEFRIAIETYCDEKYTVDQCCDPVLMSSENLRKFVLDASKGLAEITKSKEPTVQWIHESVRDFFIKEDGMIMLRSAEDTTHESGHSILVKICLRQLDFARSVFGHPSDVEFYSRFTKPESVHQQAPLVQYALDFMFYHANWVQKSSLDQTSFLEMFQHSYEQIWSLLCPATSRSIDRSTHILYLLSEYGADELIRVHPERDDHFYLKGGHFGLPLLAALYAGHNAAARALVGLPPAPEEENTIPGQSKPRRSFALKKENYRASRHALSYLCEYGDTELLEAALKSERFNVDYDVAHECYRNASSEAIVETLASFPATSTESLFRSAVDASALAPPNFNDDPLASINLPYLKLVLSKAPSAINQSHLWGGHTCLLAYAADRGFEKIMRLCIEATEVSNRQHAVLAAVCGRINQSGRTSILRQLFEVGLDSDYDNSGLERALFEIICQPHNEDVVSLVLARTKLNLETTKQNGMTPLLWALHQGRKAYVKMFLDAGSDPAARLHDDGTTALILAVKLGDLSSFRLILSKTNCEPNARDYYRRTALSWCAMVADDCAITMISDLLKRPDVQPNSKDKSGRTALMRGVDSGNLKVVEALLQDVRVDPDFGPCHRSTPLRLSLMRYVEEGTQAFFEMAKTLLQTCRADPHCARKRPTPAEIANDLEHDQQDEWTKLLQDTAPERERLNNNGLENAREQTMLQL</sequence>
<proteinExistence type="predicted"/>
<reference evidence="1" key="1">
    <citation type="journal article" date="2020" name="Stud. Mycol.">
        <title>101 Dothideomycetes genomes: a test case for predicting lifestyles and emergence of pathogens.</title>
        <authorList>
            <person name="Haridas S."/>
            <person name="Albert R."/>
            <person name="Binder M."/>
            <person name="Bloem J."/>
            <person name="Labutti K."/>
            <person name="Salamov A."/>
            <person name="Andreopoulos B."/>
            <person name="Baker S."/>
            <person name="Barry K."/>
            <person name="Bills G."/>
            <person name="Bluhm B."/>
            <person name="Cannon C."/>
            <person name="Castanera R."/>
            <person name="Culley D."/>
            <person name="Daum C."/>
            <person name="Ezra D."/>
            <person name="Gonzalez J."/>
            <person name="Henrissat B."/>
            <person name="Kuo A."/>
            <person name="Liang C."/>
            <person name="Lipzen A."/>
            <person name="Lutzoni F."/>
            <person name="Magnuson J."/>
            <person name="Mondo S."/>
            <person name="Nolan M."/>
            <person name="Ohm R."/>
            <person name="Pangilinan J."/>
            <person name="Park H.-J."/>
            <person name="Ramirez L."/>
            <person name="Alfaro M."/>
            <person name="Sun H."/>
            <person name="Tritt A."/>
            <person name="Yoshinaga Y."/>
            <person name="Zwiers L.-H."/>
            <person name="Turgeon B."/>
            <person name="Goodwin S."/>
            <person name="Spatafora J."/>
            <person name="Crous P."/>
            <person name="Grigoriev I."/>
        </authorList>
    </citation>
    <scope>NUCLEOTIDE SEQUENCE</scope>
    <source>
        <strain evidence="1">CBS 525.71</strain>
    </source>
</reference>
<accession>A0ACB6RUJ9</accession>
<evidence type="ECO:0000313" key="1">
    <source>
        <dbReference type="EMBL" id="KAF2624758.1"/>
    </source>
</evidence>
<name>A0ACB6RUJ9_9PLEO</name>
<evidence type="ECO:0000313" key="2">
    <source>
        <dbReference type="Proteomes" id="UP000799754"/>
    </source>
</evidence>
<gene>
    <name evidence="1" type="ORF">BU25DRAFT_423864</name>
</gene>
<organism evidence="1 2">
    <name type="scientific">Macroventuria anomochaeta</name>
    <dbReference type="NCBI Taxonomy" id="301207"/>
    <lineage>
        <taxon>Eukaryota</taxon>
        <taxon>Fungi</taxon>
        <taxon>Dikarya</taxon>
        <taxon>Ascomycota</taxon>
        <taxon>Pezizomycotina</taxon>
        <taxon>Dothideomycetes</taxon>
        <taxon>Pleosporomycetidae</taxon>
        <taxon>Pleosporales</taxon>
        <taxon>Pleosporineae</taxon>
        <taxon>Didymellaceae</taxon>
        <taxon>Macroventuria</taxon>
    </lineage>
</organism>
<dbReference type="EMBL" id="MU006729">
    <property type="protein sequence ID" value="KAF2624758.1"/>
    <property type="molecule type" value="Genomic_DNA"/>
</dbReference>
<protein>
    <submittedName>
        <fullName evidence="1">Uncharacterized protein</fullName>
    </submittedName>
</protein>
<dbReference type="Proteomes" id="UP000799754">
    <property type="component" value="Unassembled WGS sequence"/>
</dbReference>
<comment type="caution">
    <text evidence="1">The sequence shown here is derived from an EMBL/GenBank/DDBJ whole genome shotgun (WGS) entry which is preliminary data.</text>
</comment>